<dbReference type="EMBL" id="AACCXM010000004">
    <property type="protein sequence ID" value="EAK0468999.1"/>
    <property type="molecule type" value="Genomic_DNA"/>
</dbReference>
<keyword evidence="3 9" id="KW-0547">Nucleotide-binding</keyword>
<dbReference type="InterPro" id="IPR013758">
    <property type="entry name" value="Topo_IIA_A/C_ab"/>
</dbReference>
<gene>
    <name evidence="9 14" type="primary">gyrA</name>
    <name evidence="14" type="ORF">AAH24_06475</name>
    <name evidence="13" type="ORF">CX802_04635</name>
</gene>
<dbReference type="NCBIfam" id="NF004044">
    <property type="entry name" value="PRK05561.1"/>
    <property type="match status" value="1"/>
</dbReference>
<dbReference type="Gene3D" id="3.30.1360.40">
    <property type="match status" value="1"/>
</dbReference>
<dbReference type="Gene3D" id="1.10.268.10">
    <property type="entry name" value="Topoisomerase, domain 3"/>
    <property type="match status" value="1"/>
</dbReference>
<feature type="compositionally biased region" description="Acidic residues" evidence="11">
    <location>
        <begin position="845"/>
        <end position="862"/>
    </location>
</feature>
<keyword evidence="8" id="KW-0046">Antibiotic resistance</keyword>
<evidence type="ECO:0000256" key="3">
    <source>
        <dbReference type="ARBA" id="ARBA00022741"/>
    </source>
</evidence>
<dbReference type="InterPro" id="IPR013757">
    <property type="entry name" value="Topo_IIA_A_a_sf"/>
</dbReference>
<feature type="short sequence motif" description="GyrA-box" evidence="9">
    <location>
        <begin position="528"/>
        <end position="534"/>
    </location>
</feature>
<dbReference type="SMART" id="SM00434">
    <property type="entry name" value="TOP4c"/>
    <property type="match status" value="1"/>
</dbReference>
<evidence type="ECO:0000256" key="8">
    <source>
        <dbReference type="ARBA" id="ARBA00023251"/>
    </source>
</evidence>
<dbReference type="Pfam" id="PF03989">
    <property type="entry name" value="DNA_gyraseA_C"/>
    <property type="match status" value="6"/>
</dbReference>
<keyword evidence="6 9" id="KW-0238">DNA-binding</keyword>
<keyword evidence="7 9" id="KW-0413">Isomerase</keyword>
<evidence type="ECO:0000256" key="4">
    <source>
        <dbReference type="ARBA" id="ARBA00022840"/>
    </source>
</evidence>
<dbReference type="HAMAP" id="MF_01897">
    <property type="entry name" value="GyrA"/>
    <property type="match status" value="1"/>
</dbReference>
<comment type="subunit">
    <text evidence="9">Heterotetramer, composed of two GyrA and two GyrB chains. In the heterotetramer, GyrA contains the active site tyrosine that forms a transient covalent intermediate with DNA, while GyrB binds cofactors and catalyzes ATP hydrolysis.</text>
</comment>
<evidence type="ECO:0000313" key="14">
    <source>
        <dbReference type="EMBL" id="EAK0468999.1"/>
    </source>
</evidence>
<dbReference type="OMA" id="THHWLLF"/>
<comment type="subcellular location">
    <subcellularLocation>
        <location evidence="9">Cytoplasm</location>
    </subcellularLocation>
</comment>
<dbReference type="SMR" id="A0A5L8JIL4"/>
<evidence type="ECO:0000256" key="7">
    <source>
        <dbReference type="ARBA" id="ARBA00023235"/>
    </source>
</evidence>
<name>A0A5L8JIL4_CAMFE</name>
<dbReference type="AlphaFoldDB" id="A0A5L8JIL4"/>
<evidence type="ECO:0000313" key="13">
    <source>
        <dbReference type="EMBL" id="EAI8859131.1"/>
    </source>
</evidence>
<evidence type="ECO:0000256" key="5">
    <source>
        <dbReference type="ARBA" id="ARBA00023029"/>
    </source>
</evidence>
<keyword evidence="9" id="KW-0963">Cytoplasm</keyword>
<dbReference type="GO" id="GO:0006265">
    <property type="term" value="P:DNA topological change"/>
    <property type="evidence" value="ECO:0007669"/>
    <property type="project" value="UniProtKB-UniRule"/>
</dbReference>
<dbReference type="FunFam" id="3.30.1360.40:FF:000002">
    <property type="entry name" value="DNA gyrase subunit A"/>
    <property type="match status" value="1"/>
</dbReference>
<evidence type="ECO:0000259" key="12">
    <source>
        <dbReference type="PROSITE" id="PS52040"/>
    </source>
</evidence>
<evidence type="ECO:0000256" key="6">
    <source>
        <dbReference type="ARBA" id="ARBA00023125"/>
    </source>
</evidence>
<dbReference type="EMBL" id="AABTCC010000011">
    <property type="protein sequence ID" value="EAI8859131.1"/>
    <property type="molecule type" value="Genomic_DNA"/>
</dbReference>
<comment type="caution">
    <text evidence="14">The sequence shown here is derived from an EMBL/GenBank/DDBJ whole genome shotgun (WGS) entry which is preliminary data.</text>
</comment>
<dbReference type="SUPFAM" id="SSF56719">
    <property type="entry name" value="Type II DNA topoisomerase"/>
    <property type="match status" value="1"/>
</dbReference>
<dbReference type="NCBIfam" id="NF004043">
    <property type="entry name" value="PRK05560.1"/>
    <property type="match status" value="1"/>
</dbReference>
<keyword evidence="5 9" id="KW-0799">Topoisomerase</keyword>
<dbReference type="Pfam" id="PF00521">
    <property type="entry name" value="DNA_topoisoIV"/>
    <property type="match status" value="1"/>
</dbReference>
<protein>
    <recommendedName>
        <fullName evidence="9">DNA gyrase subunit A</fullName>
        <ecNumber evidence="9">5.6.2.2</ecNumber>
    </recommendedName>
</protein>
<dbReference type="InterPro" id="IPR002205">
    <property type="entry name" value="Topo_IIA_dom_A"/>
</dbReference>
<dbReference type="GO" id="GO:0005524">
    <property type="term" value="F:ATP binding"/>
    <property type="evidence" value="ECO:0007669"/>
    <property type="project" value="UniProtKB-UniRule"/>
</dbReference>
<evidence type="ECO:0000256" key="11">
    <source>
        <dbReference type="SAM" id="MobiDB-lite"/>
    </source>
</evidence>
<dbReference type="InterPro" id="IPR005743">
    <property type="entry name" value="GyrA"/>
</dbReference>
<dbReference type="SUPFAM" id="SSF101904">
    <property type="entry name" value="GyrA/ParC C-terminal domain-like"/>
    <property type="match status" value="1"/>
</dbReference>
<evidence type="ECO:0000313" key="15">
    <source>
        <dbReference type="Proteomes" id="UP000535509"/>
    </source>
</evidence>
<keyword evidence="15" id="KW-1185">Reference proteome</keyword>
<dbReference type="FunFam" id="1.10.268.10:FF:000001">
    <property type="entry name" value="DNA gyrase subunit A"/>
    <property type="match status" value="1"/>
</dbReference>
<comment type="miscellaneous">
    <text evidence="9">Few gyrases are as efficient as E.coli at forming negative supercoils. Not all organisms have 2 type II topoisomerases; in organisms with a single type II topoisomerase this enzyme also has to decatenate newly replicated chromosomes.</text>
</comment>
<dbReference type="PROSITE" id="PS52040">
    <property type="entry name" value="TOPO_IIA"/>
    <property type="match status" value="1"/>
</dbReference>
<dbReference type="GO" id="GO:0005694">
    <property type="term" value="C:chromosome"/>
    <property type="evidence" value="ECO:0007669"/>
    <property type="project" value="InterPro"/>
</dbReference>
<organism evidence="14">
    <name type="scientific">Campylobacter fetus</name>
    <dbReference type="NCBI Taxonomy" id="196"/>
    <lineage>
        <taxon>Bacteria</taxon>
        <taxon>Pseudomonadati</taxon>
        <taxon>Campylobacterota</taxon>
        <taxon>Epsilonproteobacteria</taxon>
        <taxon>Campylobacterales</taxon>
        <taxon>Campylobacteraceae</taxon>
        <taxon>Campylobacter</taxon>
    </lineage>
</organism>
<accession>A0A5L8JIL4</accession>
<comment type="function">
    <text evidence="9">A type II topoisomerase that negatively supercoils closed circular double-stranded (ds) DNA in an ATP-dependent manner to modulate DNA topology and maintain chromosomes in an underwound state. Negative supercoiling favors strand separation, and DNA replication, transcription, recombination and repair, all of which involve strand separation. Also able to catalyze the interconversion of other topological isomers of dsDNA rings, including catenanes and knotted rings. Type II topoisomerases break and join 2 DNA strands simultaneously in an ATP-dependent manner.</text>
</comment>
<dbReference type="PANTHER" id="PTHR43493:SF5">
    <property type="entry name" value="DNA GYRASE SUBUNIT A, CHLOROPLASTIC_MITOCHONDRIAL"/>
    <property type="match status" value="1"/>
</dbReference>
<dbReference type="InterPro" id="IPR050220">
    <property type="entry name" value="Type_II_DNA_Topoisomerases"/>
</dbReference>
<dbReference type="GO" id="GO:0005737">
    <property type="term" value="C:cytoplasm"/>
    <property type="evidence" value="ECO:0007669"/>
    <property type="project" value="UniProtKB-SubCell"/>
</dbReference>
<comment type="catalytic activity">
    <reaction evidence="1 9 10">
        <text>ATP-dependent breakage, passage and rejoining of double-stranded DNA.</text>
        <dbReference type="EC" id="5.6.2.2"/>
    </reaction>
</comment>
<dbReference type="NCBIfam" id="TIGR01063">
    <property type="entry name" value="gyrA"/>
    <property type="match status" value="1"/>
</dbReference>
<dbReference type="InterPro" id="IPR013760">
    <property type="entry name" value="Topo_IIA-like_dom_sf"/>
</dbReference>
<dbReference type="GO" id="GO:0003677">
    <property type="term" value="F:DNA binding"/>
    <property type="evidence" value="ECO:0007669"/>
    <property type="project" value="UniProtKB-UniRule"/>
</dbReference>
<dbReference type="InterPro" id="IPR035516">
    <property type="entry name" value="Gyrase/topoIV_suA_C"/>
</dbReference>
<dbReference type="Gene3D" id="3.90.199.10">
    <property type="entry name" value="Topoisomerase II, domain 5"/>
    <property type="match status" value="1"/>
</dbReference>
<evidence type="ECO:0000256" key="1">
    <source>
        <dbReference type="ARBA" id="ARBA00000185"/>
    </source>
</evidence>
<feature type="domain" description="Topo IIA-type catalytic" evidence="12">
    <location>
        <begin position="38"/>
        <end position="501"/>
    </location>
</feature>
<evidence type="ECO:0000256" key="2">
    <source>
        <dbReference type="ARBA" id="ARBA00008263"/>
    </source>
</evidence>
<dbReference type="Proteomes" id="UP000535509">
    <property type="component" value="Unassembled WGS sequence"/>
</dbReference>
<comment type="similarity">
    <text evidence="2 9">Belongs to the type II topoisomerase GyrA/ParC subunit family.</text>
</comment>
<sequence>MEENIFSSNQDIDAIDVEDSIKASYLDYSMSVIIGRALPDARDGLKPVHRRILYAMNDLGVGSRSPYKKSARIVGDVIGKYHPHGDTAVYDALVRMAQNFSMRVPAVDGQGNFGSVDGDGAAAMRYTEARMTVLAEELLRDLDKDTVDFIPNYDDSLSEPDVLPARVPNLLLNGSSGIAVGMATNIPPHSLDELVNGLLTLLDDKEVGLEDIMTHIKGPDFPTGGIIFGKKGIIEAYKTGRGRIKLRAKTHIEKKPNKDVIVVDELPYQVNKAKLHADIADLVKEKLIDGISEVRDESDRDGIRLVIELKRDAMSEIVLNNLFKSTQMEVTFGVIMLAINNKEPKVFSLLELLKLFLNHRKTVIIRRTIFELQKARARAHILEGLKIALDNIDAVINLIKTSADTNSARDGLMAKFGLSELQSNAILDMRLSKLTGLEREKLEAELKEILELIEKLDAILKSETLIENIIRDELLEIKSKFKCPRITDIVDDYDDIDVEDLIPNENMVVTITHRGYIKRVPSKSYEKQKRGGKGKVAVTTYDDDFIESFFTCMSHDTLMFVTDRGQLYWLKVYKIPEGSRTAKGKAVVNLISLQADEKIKAIIPTTDFDESKSLAFFTKNGIVKRTNLSEFKNIRSIGVKAINLDDNDELVTVVIANSEPDESYDDSFEDGEGVSNLQTISEDNSENSLESGKMLFAVTKKGMCIKFALNKVRQIGRVSRGVTAIRFKENLDEVVGAVVIENDSQEILSVSQKGIGKRTTADEYRLQSRGGKGVICMKLTPKTKDLVGVVMVDEEMDLMALTSSGKMIRVDMQSIRKAGRNTSGVIVVNVDGDEVVSIARCPKEESDDDDIVADDTQEQDME</sequence>
<dbReference type="GeneID" id="61065280"/>
<dbReference type="GO" id="GO:0006261">
    <property type="term" value="P:DNA-templated DNA replication"/>
    <property type="evidence" value="ECO:0007669"/>
    <property type="project" value="UniProtKB-UniRule"/>
</dbReference>
<dbReference type="InterPro" id="IPR006691">
    <property type="entry name" value="GyrA/parC_rep"/>
</dbReference>
<feature type="region of interest" description="Disordered" evidence="11">
    <location>
        <begin position="843"/>
        <end position="862"/>
    </location>
</feature>
<proteinExistence type="inferred from homology"/>
<dbReference type="EC" id="5.6.2.2" evidence="9"/>
<keyword evidence="4 9" id="KW-0067">ATP-binding</keyword>
<evidence type="ECO:0000256" key="9">
    <source>
        <dbReference type="HAMAP-Rule" id="MF_01897"/>
    </source>
</evidence>
<dbReference type="GO" id="GO:0046677">
    <property type="term" value="P:response to antibiotic"/>
    <property type="evidence" value="ECO:0007669"/>
    <property type="project" value="UniProtKB-KW"/>
</dbReference>
<reference evidence="14" key="1">
    <citation type="submission" date="2018-05" db="EMBL/GenBank/DDBJ databases">
        <authorList>
            <consortium name="PulseNet: The National Subtyping Network for Foodborne Disease Surveillance"/>
            <person name="Tarr C.L."/>
            <person name="Trees E."/>
            <person name="Katz L.S."/>
            <person name="Carleton-Romer H.A."/>
            <person name="Stroika S."/>
            <person name="Kucerova Z."/>
            <person name="Roache K.F."/>
            <person name="Sabol A.L."/>
            <person name="Besser J."/>
            <person name="Gerner-Smidt P."/>
        </authorList>
    </citation>
    <scope>NUCLEOTIDE SEQUENCE</scope>
    <source>
        <strain evidence="14">D4313</strain>
        <strain evidence="13 15">PNUSAC001503</strain>
    </source>
</reference>
<dbReference type="Gene3D" id="2.120.10.90">
    <property type="entry name" value="DNA gyrase/topoisomerase IV, subunit A, C-terminal"/>
    <property type="match status" value="1"/>
</dbReference>
<dbReference type="CDD" id="cd00187">
    <property type="entry name" value="TOP4c"/>
    <property type="match status" value="1"/>
</dbReference>
<dbReference type="GO" id="GO:0034335">
    <property type="term" value="F:DNA negative supercoiling activity"/>
    <property type="evidence" value="ECO:0007669"/>
    <property type="project" value="UniProtKB-ARBA"/>
</dbReference>
<dbReference type="PANTHER" id="PTHR43493">
    <property type="entry name" value="DNA GYRASE/TOPOISOMERASE SUBUNIT A"/>
    <property type="match status" value="1"/>
</dbReference>
<dbReference type="RefSeq" id="WP_011732215.1">
    <property type="nucleotide sequence ID" value="NZ_AABUZP020000015.1"/>
</dbReference>
<evidence type="ECO:0000256" key="10">
    <source>
        <dbReference type="PROSITE-ProRule" id="PRU01384"/>
    </source>
</evidence>
<feature type="active site" description="O-(5'-phospho-DNA)-tyrosine intermediate" evidence="9 10">
    <location>
        <position position="126"/>
    </location>
</feature>
<dbReference type="FunFam" id="3.90.199.10:FF:000001">
    <property type="entry name" value="DNA gyrase subunit A"/>
    <property type="match status" value="1"/>
</dbReference>
<dbReference type="GO" id="GO:0009330">
    <property type="term" value="C:DNA topoisomerase type II (double strand cut, ATP-hydrolyzing) complex"/>
    <property type="evidence" value="ECO:0007669"/>
    <property type="project" value="TreeGrafter"/>
</dbReference>